<reference evidence="1 2" key="1">
    <citation type="submission" date="2023-03" db="EMBL/GenBank/DDBJ databases">
        <title>WGS of Gossypium arboreum.</title>
        <authorList>
            <person name="Yu D."/>
        </authorList>
    </citation>
    <scope>NUCLEOTIDE SEQUENCE [LARGE SCALE GENOMIC DNA]</scope>
    <source>
        <tissue evidence="1">Leaf</tissue>
    </source>
</reference>
<protein>
    <submittedName>
        <fullName evidence="1">Uncharacterized protein</fullName>
    </submittedName>
</protein>
<name>A0ABR0MD60_GOSAR</name>
<dbReference type="EMBL" id="JARKNE010000013">
    <property type="protein sequence ID" value="KAK5771196.1"/>
    <property type="molecule type" value="Genomic_DNA"/>
</dbReference>
<gene>
    <name evidence="1" type="ORF">PVK06_047380</name>
</gene>
<evidence type="ECO:0000313" key="2">
    <source>
        <dbReference type="Proteomes" id="UP001358586"/>
    </source>
</evidence>
<sequence length="122" mass="13972">MCYMSNNSSNSKDEAIVIAQAQVASQTLPDDPPIFREDKEDAITAFNIVEAWNNFDFLCRNYILNSLSNELYKVYNIKKMAKELWESVDLKYKTIYAGAKKFLVAKFLNFVIVDSKAVVNQV</sequence>
<dbReference type="PANTHER" id="PTHR47592:SF27">
    <property type="entry name" value="OS08G0421700 PROTEIN"/>
    <property type="match status" value="1"/>
</dbReference>
<accession>A0ABR0MD60</accession>
<comment type="caution">
    <text evidence="1">The sequence shown here is derived from an EMBL/GenBank/DDBJ whole genome shotgun (WGS) entry which is preliminary data.</text>
</comment>
<dbReference type="PANTHER" id="PTHR47592">
    <property type="entry name" value="PBF68 PROTEIN"/>
    <property type="match status" value="1"/>
</dbReference>
<dbReference type="Proteomes" id="UP001358586">
    <property type="component" value="Chromosome 13"/>
</dbReference>
<keyword evidence="2" id="KW-1185">Reference proteome</keyword>
<organism evidence="1 2">
    <name type="scientific">Gossypium arboreum</name>
    <name type="common">Tree cotton</name>
    <name type="synonym">Gossypium nanking</name>
    <dbReference type="NCBI Taxonomy" id="29729"/>
    <lineage>
        <taxon>Eukaryota</taxon>
        <taxon>Viridiplantae</taxon>
        <taxon>Streptophyta</taxon>
        <taxon>Embryophyta</taxon>
        <taxon>Tracheophyta</taxon>
        <taxon>Spermatophyta</taxon>
        <taxon>Magnoliopsida</taxon>
        <taxon>eudicotyledons</taxon>
        <taxon>Gunneridae</taxon>
        <taxon>Pentapetalae</taxon>
        <taxon>rosids</taxon>
        <taxon>malvids</taxon>
        <taxon>Malvales</taxon>
        <taxon>Malvaceae</taxon>
        <taxon>Malvoideae</taxon>
        <taxon>Gossypium</taxon>
    </lineage>
</organism>
<evidence type="ECO:0000313" key="1">
    <source>
        <dbReference type="EMBL" id="KAK5771196.1"/>
    </source>
</evidence>
<proteinExistence type="predicted"/>